<evidence type="ECO:0000256" key="1">
    <source>
        <dbReference type="SAM" id="MobiDB-lite"/>
    </source>
</evidence>
<gene>
    <name evidence="2" type="ORF">Tco_0626994</name>
</gene>
<feature type="region of interest" description="Disordered" evidence="1">
    <location>
        <begin position="208"/>
        <end position="262"/>
    </location>
</feature>
<feature type="compositionally biased region" description="Basic and acidic residues" evidence="1">
    <location>
        <begin position="208"/>
        <end position="227"/>
    </location>
</feature>
<evidence type="ECO:0000313" key="2">
    <source>
        <dbReference type="EMBL" id="GJS53632.1"/>
    </source>
</evidence>
<name>A0ABQ4WL89_9ASTR</name>
<accession>A0ABQ4WL89</accession>
<protein>
    <submittedName>
        <fullName evidence="2">Uncharacterized protein</fullName>
    </submittedName>
</protein>
<dbReference type="Proteomes" id="UP001151760">
    <property type="component" value="Unassembled WGS sequence"/>
</dbReference>
<comment type="caution">
    <text evidence="2">The sequence shown here is derived from an EMBL/GenBank/DDBJ whole genome shotgun (WGS) entry which is preliminary data.</text>
</comment>
<reference evidence="2" key="1">
    <citation type="journal article" date="2022" name="Int. J. Mol. Sci.">
        <title>Draft Genome of Tanacetum Coccineum: Genomic Comparison of Closely Related Tanacetum-Family Plants.</title>
        <authorList>
            <person name="Yamashiro T."/>
            <person name="Shiraishi A."/>
            <person name="Nakayama K."/>
            <person name="Satake H."/>
        </authorList>
    </citation>
    <scope>NUCLEOTIDE SEQUENCE</scope>
</reference>
<reference evidence="2" key="2">
    <citation type="submission" date="2022-01" db="EMBL/GenBank/DDBJ databases">
        <authorList>
            <person name="Yamashiro T."/>
            <person name="Shiraishi A."/>
            <person name="Satake H."/>
            <person name="Nakayama K."/>
        </authorList>
    </citation>
    <scope>NUCLEOTIDE SEQUENCE</scope>
</reference>
<dbReference type="EMBL" id="BQNB010008739">
    <property type="protein sequence ID" value="GJS53632.1"/>
    <property type="molecule type" value="Genomic_DNA"/>
</dbReference>
<keyword evidence="3" id="KW-1185">Reference proteome</keyword>
<sequence>MEIPTTMIDDAFKKLVGYKYYNAKKVESDNEANVPKMFKKDVVPRKTRSLTIAKETIEVELAKSISINEQRTQQRQRSQLTIDRQIDNDVAYTYAEHIKGKCYGTDDADNSDMDLSDDNLDEDDDAAGFRVFMYNKSIEMPKSTYLSLTISSSSLDFIQNLLDETPVNELTDLISNPVYTDTHTTSIVHNPEGNPEQALDAQNAEPSFHKWSHDNQDPPNDHEEEKRKKQRKDVGQSSSRSSTRNKSPMVHAQDDTPAMQPLDQEDEYIWTRLNPEWYTKSGSTGVAKRKTTWFDLLLKSDIDQNKNHILRPSTIAIENKLKAIIQKDKLTIANLEGVGLERLKHQYQNDVELEYHVEQLKATVLSEAK</sequence>
<organism evidence="2 3">
    <name type="scientific">Tanacetum coccineum</name>
    <dbReference type="NCBI Taxonomy" id="301880"/>
    <lineage>
        <taxon>Eukaryota</taxon>
        <taxon>Viridiplantae</taxon>
        <taxon>Streptophyta</taxon>
        <taxon>Embryophyta</taxon>
        <taxon>Tracheophyta</taxon>
        <taxon>Spermatophyta</taxon>
        <taxon>Magnoliopsida</taxon>
        <taxon>eudicotyledons</taxon>
        <taxon>Gunneridae</taxon>
        <taxon>Pentapetalae</taxon>
        <taxon>asterids</taxon>
        <taxon>campanulids</taxon>
        <taxon>Asterales</taxon>
        <taxon>Asteraceae</taxon>
        <taxon>Asteroideae</taxon>
        <taxon>Anthemideae</taxon>
        <taxon>Anthemidinae</taxon>
        <taxon>Tanacetum</taxon>
    </lineage>
</organism>
<proteinExistence type="predicted"/>
<evidence type="ECO:0000313" key="3">
    <source>
        <dbReference type="Proteomes" id="UP001151760"/>
    </source>
</evidence>